<comment type="caution">
    <text evidence="1">The sequence shown here is derived from an EMBL/GenBank/DDBJ whole genome shotgun (WGS) entry which is preliminary data.</text>
</comment>
<name>A0ABT3XY56_9FLAO</name>
<gene>
    <name evidence="1" type="ORF">OEA66_00520</name>
</gene>
<keyword evidence="2" id="KW-1185">Reference proteome</keyword>
<accession>A0ABT3XY56</accession>
<protein>
    <recommendedName>
        <fullName evidence="3">DUF2007 domain-containing protein</fullName>
    </recommendedName>
</protein>
<evidence type="ECO:0000313" key="1">
    <source>
        <dbReference type="EMBL" id="MCX8530828.1"/>
    </source>
</evidence>
<organism evidence="1 2">
    <name type="scientific">Chryseobacterium luquanense</name>
    <dbReference type="NCBI Taxonomy" id="2983766"/>
    <lineage>
        <taxon>Bacteria</taxon>
        <taxon>Pseudomonadati</taxon>
        <taxon>Bacteroidota</taxon>
        <taxon>Flavobacteriia</taxon>
        <taxon>Flavobacteriales</taxon>
        <taxon>Weeksellaceae</taxon>
        <taxon>Chryseobacterium group</taxon>
        <taxon>Chryseobacterium</taxon>
    </lineage>
</organism>
<reference evidence="1" key="1">
    <citation type="submission" date="2022-10" db="EMBL/GenBank/DDBJ databases">
        <title>Chryseobacterium sp. nov., a novel bacterial species.</title>
        <authorList>
            <person name="Cao Y."/>
        </authorList>
    </citation>
    <scope>NUCLEOTIDE SEQUENCE</scope>
    <source>
        <strain evidence="1">KC 927</strain>
    </source>
</reference>
<evidence type="ECO:0000313" key="2">
    <source>
        <dbReference type="Proteomes" id="UP001070176"/>
    </source>
</evidence>
<evidence type="ECO:0008006" key="3">
    <source>
        <dbReference type="Google" id="ProtNLM"/>
    </source>
</evidence>
<sequence length="41" mass="4755">MLKDINHDAEIKFITDFLSDDNLDYLLLDQKIAVNALEISF</sequence>
<dbReference type="Proteomes" id="UP001070176">
    <property type="component" value="Unassembled WGS sequence"/>
</dbReference>
<dbReference type="EMBL" id="JAOVZV010000001">
    <property type="protein sequence ID" value="MCX8530828.1"/>
    <property type="molecule type" value="Genomic_DNA"/>
</dbReference>
<proteinExistence type="predicted"/>